<accession>A0A0K2D0D7</accession>
<dbReference type="GO" id="GO:0005524">
    <property type="term" value="F:ATP binding"/>
    <property type="evidence" value="ECO:0007669"/>
    <property type="project" value="InterPro"/>
</dbReference>
<reference evidence="2 3" key="1">
    <citation type="journal article" date="2015" name="Genome Announc.">
        <title>Complete Genome Sequence of Bacillus cereus Group Phage TsarBomba.</title>
        <authorList>
            <person name="Erill I."/>
            <person name="Caruso S.M."/>
        </authorList>
    </citation>
    <scope>NUCLEOTIDE SEQUENCE [LARGE SCALE GENOMIC DNA]</scope>
</reference>
<dbReference type="SUPFAM" id="SSF52540">
    <property type="entry name" value="P-loop containing nucleoside triphosphate hydrolases"/>
    <property type="match status" value="1"/>
</dbReference>
<dbReference type="GO" id="GO:0016887">
    <property type="term" value="F:ATP hydrolysis activity"/>
    <property type="evidence" value="ECO:0007669"/>
    <property type="project" value="InterPro"/>
</dbReference>
<dbReference type="Proteomes" id="UP000204602">
    <property type="component" value="Segment"/>
</dbReference>
<name>A0A0K2D0D7_9CAUD</name>
<proteinExistence type="predicted"/>
<dbReference type="Gene3D" id="3.40.50.300">
    <property type="entry name" value="P-loop containing nucleotide triphosphate hydrolases"/>
    <property type="match status" value="1"/>
</dbReference>
<evidence type="ECO:0000313" key="3">
    <source>
        <dbReference type="Proteomes" id="UP000204602"/>
    </source>
</evidence>
<dbReference type="RefSeq" id="YP_009207030.1">
    <property type="nucleotide sequence ID" value="NC_028890.1"/>
</dbReference>
<sequence>MKIVSVGTTYRIYGDDLKTYDKLPAGTYKAEFHPRSGFFLERIDNFVSKEEKIYGSHQEKIDKVLKSYNKFDRSLGIILSGHKGMGKSMFVQLIGERVVEDLDIPVIMVPKAYPGIADFIESIDQECLVVFDEFEKMFNPRNEEAEKQDSLLGLFDGTSQKKRMYAITVNDLHKVNSFMLSRPGRFHYHIRFDYPSSAEVEIYLRDKVDEQYHGEIKHVVSFANRVKLNYDSLRAIAFELNEGYTFRSSIGDLNILTTETQRYDVKVTLTGGRVIDFKDRNLSLFSEEIRLDKYIDRDDYLVITFDPGNIVEGTNCMTLEGEYVQTELQSDSEDVAQVTVESVVITHVREVGVNYNLA</sequence>
<gene>
    <name evidence="2" type="ORF">TSARBOMBA_215</name>
</gene>
<evidence type="ECO:0000259" key="1">
    <source>
        <dbReference type="Pfam" id="PF00004"/>
    </source>
</evidence>
<organism evidence="2 3">
    <name type="scientific">Bacillus phage TsarBomba</name>
    <dbReference type="NCBI Taxonomy" id="1690456"/>
    <lineage>
        <taxon>Viruses</taxon>
        <taxon>Duplodnaviria</taxon>
        <taxon>Heunggongvirae</taxon>
        <taxon>Uroviricota</taxon>
        <taxon>Caudoviricetes</taxon>
        <taxon>Herelleviridae</taxon>
        <taxon>Bastillevirinae</taxon>
        <taxon>Tsarbombavirus</taxon>
        <taxon>Tsarbombavirus tsarbomba</taxon>
    </lineage>
</organism>
<dbReference type="EMBL" id="KT224359">
    <property type="protein sequence ID" value="ALA13056.1"/>
    <property type="molecule type" value="Genomic_DNA"/>
</dbReference>
<dbReference type="InterPro" id="IPR003959">
    <property type="entry name" value="ATPase_AAA_core"/>
</dbReference>
<protein>
    <recommendedName>
        <fullName evidence="1">ATPase AAA-type core domain-containing protein</fullName>
    </recommendedName>
</protein>
<dbReference type="Pfam" id="PF00004">
    <property type="entry name" value="AAA"/>
    <property type="match status" value="1"/>
</dbReference>
<keyword evidence="3" id="KW-1185">Reference proteome</keyword>
<dbReference type="OrthoDB" id="3641at10239"/>
<evidence type="ECO:0000313" key="2">
    <source>
        <dbReference type="EMBL" id="ALA13056.1"/>
    </source>
</evidence>
<dbReference type="InterPro" id="IPR027417">
    <property type="entry name" value="P-loop_NTPase"/>
</dbReference>
<feature type="domain" description="ATPase AAA-type core" evidence="1">
    <location>
        <begin position="77"/>
        <end position="194"/>
    </location>
</feature>
<dbReference type="GeneID" id="26633267"/>
<dbReference type="KEGG" id="vg:26633267"/>